<dbReference type="Proteomes" id="UP000271974">
    <property type="component" value="Unassembled WGS sequence"/>
</dbReference>
<feature type="compositionally biased region" description="Basic and acidic residues" evidence="1">
    <location>
        <begin position="174"/>
        <end position="183"/>
    </location>
</feature>
<feature type="compositionally biased region" description="Basic and acidic residues" evidence="1">
    <location>
        <begin position="194"/>
        <end position="224"/>
    </location>
</feature>
<feature type="compositionally biased region" description="Basic and acidic residues" evidence="1">
    <location>
        <begin position="124"/>
        <end position="159"/>
    </location>
</feature>
<evidence type="ECO:0000256" key="1">
    <source>
        <dbReference type="SAM" id="MobiDB-lite"/>
    </source>
</evidence>
<keyword evidence="3" id="KW-1185">Reference proteome</keyword>
<gene>
    <name evidence="2" type="ORF">EGW08_015421</name>
</gene>
<reference evidence="2 3" key="1">
    <citation type="submission" date="2019-01" db="EMBL/GenBank/DDBJ databases">
        <title>A draft genome assembly of the solar-powered sea slug Elysia chlorotica.</title>
        <authorList>
            <person name="Cai H."/>
            <person name="Li Q."/>
            <person name="Fang X."/>
            <person name="Li J."/>
            <person name="Curtis N.E."/>
            <person name="Altenburger A."/>
            <person name="Shibata T."/>
            <person name="Feng M."/>
            <person name="Maeda T."/>
            <person name="Schwartz J.A."/>
            <person name="Shigenobu S."/>
            <person name="Lundholm N."/>
            <person name="Nishiyama T."/>
            <person name="Yang H."/>
            <person name="Hasebe M."/>
            <person name="Li S."/>
            <person name="Pierce S.K."/>
            <person name="Wang J."/>
        </authorList>
    </citation>
    <scope>NUCLEOTIDE SEQUENCE [LARGE SCALE GENOMIC DNA]</scope>
    <source>
        <strain evidence="2">EC2010</strain>
        <tissue evidence="2">Whole organism of an adult</tissue>
    </source>
</reference>
<feature type="region of interest" description="Disordered" evidence="1">
    <location>
        <begin position="106"/>
        <end position="230"/>
    </location>
</feature>
<dbReference type="EMBL" id="RQTK01000634">
    <property type="protein sequence ID" value="RUS76803.1"/>
    <property type="molecule type" value="Genomic_DNA"/>
</dbReference>
<protein>
    <submittedName>
        <fullName evidence="2">Uncharacterized protein</fullName>
    </submittedName>
</protein>
<dbReference type="AlphaFoldDB" id="A0A3S0ZKA9"/>
<accession>A0A3S0ZKA9</accession>
<feature type="compositionally biased region" description="Polar residues" evidence="1">
    <location>
        <begin position="111"/>
        <end position="123"/>
    </location>
</feature>
<proteinExistence type="predicted"/>
<evidence type="ECO:0000313" key="3">
    <source>
        <dbReference type="Proteomes" id="UP000271974"/>
    </source>
</evidence>
<organism evidence="2 3">
    <name type="scientific">Elysia chlorotica</name>
    <name type="common">Eastern emerald elysia</name>
    <name type="synonym">Sea slug</name>
    <dbReference type="NCBI Taxonomy" id="188477"/>
    <lineage>
        <taxon>Eukaryota</taxon>
        <taxon>Metazoa</taxon>
        <taxon>Spiralia</taxon>
        <taxon>Lophotrochozoa</taxon>
        <taxon>Mollusca</taxon>
        <taxon>Gastropoda</taxon>
        <taxon>Heterobranchia</taxon>
        <taxon>Euthyneura</taxon>
        <taxon>Panpulmonata</taxon>
        <taxon>Sacoglossa</taxon>
        <taxon>Placobranchoidea</taxon>
        <taxon>Plakobranchidae</taxon>
        <taxon>Elysia</taxon>
    </lineage>
</organism>
<evidence type="ECO:0000313" key="2">
    <source>
        <dbReference type="EMBL" id="RUS76803.1"/>
    </source>
</evidence>
<dbReference type="OrthoDB" id="6049632at2759"/>
<name>A0A3S0ZKA9_ELYCH</name>
<sequence length="492" mass="55421">MLALSSPSGRIKFKRFTNNDRQHLELTSKMDLSKILLFVTFGLLGVSVVSSQENVPTECDRGVRRHHPSQANVYQVFTRKDYIKQWISYSCPEYKVFDPRACECVSGRQLGPQSPRNSDGSSTEELRSEAPEHSPLVEREIQTFRDEEAARSTREHDDGNNPIRPQSRNYRRQVWSDDSRDRGSPVPDSSVQSNDHKKEFQRDQHTERDSRPAKNVSLREKAGHEPTCQLHRATKDPAVFERWSDGQWVAEDCNWPFYTGLVWTQEACRCEWGPNRTLAMPLTGNGVSATCLMMLSVTFDKGEIRDEGRHIWLNVKHQEGASVQKDSTAVGGFSGSFRGSSIVIPYFKSNVLGDIFHIGFSFKLCPGNPDTDIVLLHNDCPEAEEGPSVVISYQAWSKQITVALRTINTDGLTEDKCTLKQASMDKWTKVDVRYGDSFLEISINDELCTESDKHYGLVATNNCPMTLLGEAFCGNLDEVVITRGCTDAHAIS</sequence>
<comment type="caution">
    <text evidence="2">The sequence shown here is derived from an EMBL/GenBank/DDBJ whole genome shotgun (WGS) entry which is preliminary data.</text>
</comment>